<dbReference type="Gene3D" id="1.10.340.70">
    <property type="match status" value="1"/>
</dbReference>
<feature type="domain" description="Integrase zinc-binding" evidence="2">
    <location>
        <begin position="61"/>
        <end position="114"/>
    </location>
</feature>
<dbReference type="Pfam" id="PF17921">
    <property type="entry name" value="Integrase_H2C2"/>
    <property type="match status" value="1"/>
</dbReference>
<dbReference type="RefSeq" id="XP_014670424.1">
    <property type="nucleotide sequence ID" value="XM_014814938.1"/>
</dbReference>
<accession>A0ABM1EE03</accession>
<proteinExistence type="predicted"/>
<reference evidence="4" key="1">
    <citation type="submission" date="2025-08" db="UniProtKB">
        <authorList>
            <consortium name="RefSeq"/>
        </authorList>
    </citation>
    <scope>IDENTIFICATION</scope>
</reference>
<organism evidence="3 4">
    <name type="scientific">Priapulus caudatus</name>
    <name type="common">Priapulid worm</name>
    <dbReference type="NCBI Taxonomy" id="37621"/>
    <lineage>
        <taxon>Eukaryota</taxon>
        <taxon>Metazoa</taxon>
        <taxon>Ecdysozoa</taxon>
        <taxon>Scalidophora</taxon>
        <taxon>Priapulida</taxon>
        <taxon>Priapulimorpha</taxon>
        <taxon>Priapulimorphida</taxon>
        <taxon>Priapulidae</taxon>
        <taxon>Priapulus</taxon>
    </lineage>
</organism>
<dbReference type="GeneID" id="106811351"/>
<evidence type="ECO:0000313" key="4">
    <source>
        <dbReference type="RefSeq" id="XP_014670424.1"/>
    </source>
</evidence>
<sequence>MEEMDVCVRDSVDYEEVIQYLRGYYPGNVTRVLRKRAICFVLENDVLYYKKGHRPVILSVEERKNVLRKCHVDEASGYHLAREKMWYRVRNIGYWKGQYRDVVAVVHNCPECSSSSVADDDESGSCSSAPEDSEDVVRSEADGEAEAGNPDASEDRDRAAVERVADRVWKNVGVTR</sequence>
<protein>
    <submittedName>
        <fullName evidence="4">Uncharacterized protein LOC106811351</fullName>
    </submittedName>
</protein>
<gene>
    <name evidence="4" type="primary">LOC106811351</name>
</gene>
<evidence type="ECO:0000313" key="3">
    <source>
        <dbReference type="Proteomes" id="UP000695022"/>
    </source>
</evidence>
<evidence type="ECO:0000259" key="2">
    <source>
        <dbReference type="Pfam" id="PF17921"/>
    </source>
</evidence>
<evidence type="ECO:0000256" key="1">
    <source>
        <dbReference type="SAM" id="MobiDB-lite"/>
    </source>
</evidence>
<feature type="region of interest" description="Disordered" evidence="1">
    <location>
        <begin position="114"/>
        <end position="160"/>
    </location>
</feature>
<name>A0ABM1EE03_PRICU</name>
<dbReference type="Proteomes" id="UP000695022">
    <property type="component" value="Unplaced"/>
</dbReference>
<dbReference type="InterPro" id="IPR041588">
    <property type="entry name" value="Integrase_H2C2"/>
</dbReference>
<keyword evidence="3" id="KW-1185">Reference proteome</keyword>